<organism evidence="5 6">
    <name type="scientific">candidate division WWE3 bacterium</name>
    <dbReference type="NCBI Taxonomy" id="2053526"/>
    <lineage>
        <taxon>Bacteria</taxon>
        <taxon>Katanobacteria</taxon>
    </lineage>
</organism>
<comment type="caution">
    <text evidence="5">The sequence shown here is derived from an EMBL/GenBank/DDBJ whole genome shotgun (WGS) entry which is preliminary data.</text>
</comment>
<dbReference type="Gene3D" id="3.40.50.300">
    <property type="entry name" value="P-loop containing nucleotide triphosphate hydrolases"/>
    <property type="match status" value="1"/>
</dbReference>
<dbReference type="InterPro" id="IPR027417">
    <property type="entry name" value="P-loop_NTPase"/>
</dbReference>
<dbReference type="CDD" id="cd03255">
    <property type="entry name" value="ABC_MJ0796_LolCDE_FtsE"/>
    <property type="match status" value="1"/>
</dbReference>
<dbReference type="InterPro" id="IPR003593">
    <property type="entry name" value="AAA+_ATPase"/>
</dbReference>
<dbReference type="PROSITE" id="PS00211">
    <property type="entry name" value="ABC_TRANSPORTER_1"/>
    <property type="match status" value="1"/>
</dbReference>
<evidence type="ECO:0000313" key="6">
    <source>
        <dbReference type="Proteomes" id="UP000701698"/>
    </source>
</evidence>
<dbReference type="PROSITE" id="PS50893">
    <property type="entry name" value="ABC_TRANSPORTER_2"/>
    <property type="match status" value="1"/>
</dbReference>
<gene>
    <name evidence="5" type="ORF">KC571_03120</name>
</gene>
<accession>A0A955LH87</accession>
<dbReference type="Pfam" id="PF00005">
    <property type="entry name" value="ABC_tran"/>
    <property type="match status" value="1"/>
</dbReference>
<dbReference type="GO" id="GO:0098796">
    <property type="term" value="C:membrane protein complex"/>
    <property type="evidence" value="ECO:0007669"/>
    <property type="project" value="UniProtKB-ARBA"/>
</dbReference>
<dbReference type="SMART" id="SM00382">
    <property type="entry name" value="AAA"/>
    <property type="match status" value="1"/>
</dbReference>
<dbReference type="PANTHER" id="PTHR24220:SF86">
    <property type="entry name" value="ABC TRANSPORTER ABCH.1"/>
    <property type="match status" value="1"/>
</dbReference>
<evidence type="ECO:0000256" key="3">
    <source>
        <dbReference type="ARBA" id="ARBA00022840"/>
    </source>
</evidence>
<evidence type="ECO:0000256" key="2">
    <source>
        <dbReference type="ARBA" id="ARBA00022741"/>
    </source>
</evidence>
<dbReference type="FunFam" id="3.40.50.300:FF:000032">
    <property type="entry name" value="Export ABC transporter ATP-binding protein"/>
    <property type="match status" value="1"/>
</dbReference>
<reference evidence="5" key="1">
    <citation type="submission" date="2020-04" db="EMBL/GenBank/DDBJ databases">
        <authorList>
            <person name="Zhang T."/>
        </authorList>
    </citation>
    <scope>NUCLEOTIDE SEQUENCE</scope>
    <source>
        <strain evidence="5">HKST-UBA01</strain>
    </source>
</reference>
<dbReference type="EMBL" id="JAGQKX010000079">
    <property type="protein sequence ID" value="MCA9390375.1"/>
    <property type="molecule type" value="Genomic_DNA"/>
</dbReference>
<dbReference type="InterPro" id="IPR015854">
    <property type="entry name" value="ABC_transpr_LolD-like"/>
</dbReference>
<evidence type="ECO:0000313" key="5">
    <source>
        <dbReference type="EMBL" id="MCA9390375.1"/>
    </source>
</evidence>
<dbReference type="GO" id="GO:0022857">
    <property type="term" value="F:transmembrane transporter activity"/>
    <property type="evidence" value="ECO:0007669"/>
    <property type="project" value="TreeGrafter"/>
</dbReference>
<dbReference type="AlphaFoldDB" id="A0A955LH87"/>
<dbReference type="InterPro" id="IPR017871">
    <property type="entry name" value="ABC_transporter-like_CS"/>
</dbReference>
<dbReference type="InterPro" id="IPR017911">
    <property type="entry name" value="MacB-like_ATP-bd"/>
</dbReference>
<reference evidence="5" key="2">
    <citation type="journal article" date="2021" name="Microbiome">
        <title>Successional dynamics and alternative stable states in a saline activated sludge microbial community over 9 years.</title>
        <authorList>
            <person name="Wang Y."/>
            <person name="Ye J."/>
            <person name="Ju F."/>
            <person name="Liu L."/>
            <person name="Boyd J.A."/>
            <person name="Deng Y."/>
            <person name="Parks D.H."/>
            <person name="Jiang X."/>
            <person name="Yin X."/>
            <person name="Woodcroft B.J."/>
            <person name="Tyson G.W."/>
            <person name="Hugenholtz P."/>
            <person name="Polz M.F."/>
            <person name="Zhang T."/>
        </authorList>
    </citation>
    <scope>NUCLEOTIDE SEQUENCE</scope>
    <source>
        <strain evidence="5">HKST-UBA01</strain>
    </source>
</reference>
<dbReference type="GO" id="GO:0005524">
    <property type="term" value="F:ATP binding"/>
    <property type="evidence" value="ECO:0007669"/>
    <property type="project" value="UniProtKB-KW"/>
</dbReference>
<evidence type="ECO:0000256" key="1">
    <source>
        <dbReference type="ARBA" id="ARBA00022448"/>
    </source>
</evidence>
<dbReference type="InterPro" id="IPR003439">
    <property type="entry name" value="ABC_transporter-like_ATP-bd"/>
</dbReference>
<dbReference type="GO" id="GO:0005886">
    <property type="term" value="C:plasma membrane"/>
    <property type="evidence" value="ECO:0007669"/>
    <property type="project" value="TreeGrafter"/>
</dbReference>
<keyword evidence="3 5" id="KW-0067">ATP-binding</keyword>
<proteinExistence type="predicted"/>
<keyword evidence="2" id="KW-0547">Nucleotide-binding</keyword>
<dbReference type="SUPFAM" id="SSF52540">
    <property type="entry name" value="P-loop containing nucleoside triphosphate hydrolases"/>
    <property type="match status" value="1"/>
</dbReference>
<dbReference type="PANTHER" id="PTHR24220">
    <property type="entry name" value="IMPORT ATP-BINDING PROTEIN"/>
    <property type="match status" value="1"/>
</dbReference>
<feature type="domain" description="ABC transporter" evidence="4">
    <location>
        <begin position="4"/>
        <end position="243"/>
    </location>
</feature>
<name>A0A955LH87_UNCKA</name>
<keyword evidence="1" id="KW-0813">Transport</keyword>
<sequence>MTQLRLDHVTKIYSAGTVQVAAIQDVSLDIEEEEMVAIMGPSGSGKSTLMNIIGLLDRPTTGRLQIKGEDINLSMSDRKLARLRSEKIGFVFQSFNLLSHMNSLQNVMMPTTYSDVSRGEAKDRAQELLRLVGLENRADHKPTELSGGEKQRVAIARALINNPEIILADEPTGNLDTQTGQEVLDLLHSLNEEGKTIIIITHDQFVADSCSRSVHLLDGKIVEPGEYVHSKANTEPWWQKLLKIVAASV</sequence>
<dbReference type="Proteomes" id="UP000701698">
    <property type="component" value="Unassembled WGS sequence"/>
</dbReference>
<dbReference type="GO" id="GO:0016887">
    <property type="term" value="F:ATP hydrolysis activity"/>
    <property type="evidence" value="ECO:0007669"/>
    <property type="project" value="InterPro"/>
</dbReference>
<evidence type="ECO:0000259" key="4">
    <source>
        <dbReference type="PROSITE" id="PS50893"/>
    </source>
</evidence>
<protein>
    <submittedName>
        <fullName evidence="5">ABC transporter ATP-binding protein</fullName>
    </submittedName>
</protein>